<name>A0A023FPI6_AMBCJ</name>
<sequence length="152" mass="16644">MCSVLIAEFLGVDRVPLTYGLVTGVTGLSAFVKPLIIGYFRDHWGSYDAVFRLCGLLQACCFLIWLGVAVAGRHCKRRKWSPSDELDCEDMEACKFAYLPGAALAAVDVGRLRDSRLDGQAVRRLSTLPGVADHSSGAVGLSYGEIDRVRRY</sequence>
<reference evidence="7" key="1">
    <citation type="submission" date="2014-03" db="EMBL/GenBank/DDBJ databases">
        <title>The sialotranscriptome of Amblyomma triste, Amblyomma parvum and Amblyomma cajennense ticks, uncovered by 454-based RNA-seq.</title>
        <authorList>
            <person name="Garcia G.R."/>
            <person name="Gardinassi L.G."/>
            <person name="Ribeiro J.M."/>
            <person name="Anatriello E."/>
            <person name="Ferreira B.R."/>
            <person name="Moreira H.N."/>
            <person name="Mafra C."/>
            <person name="Olegario M.M."/>
            <person name="Szabo P.J."/>
            <person name="Miranda-Santos I.K."/>
            <person name="Maruyama S.R."/>
        </authorList>
    </citation>
    <scope>NUCLEOTIDE SEQUENCE</scope>
    <source>
        <strain evidence="7">Uberlandia</strain>
        <tissue evidence="7">Salivary glands</tissue>
    </source>
</reference>
<evidence type="ECO:0000256" key="4">
    <source>
        <dbReference type="ARBA" id="ARBA00022989"/>
    </source>
</evidence>
<dbReference type="InterPro" id="IPR036259">
    <property type="entry name" value="MFS_trans_sf"/>
</dbReference>
<evidence type="ECO:0000313" key="7">
    <source>
        <dbReference type="EMBL" id="JAC23214.1"/>
    </source>
</evidence>
<protein>
    <submittedName>
        <fullName evidence="7">Putative monocarboxylate transporter ixodes scapularis monocarboxylate transporter</fullName>
    </submittedName>
</protein>
<dbReference type="PANTHER" id="PTHR43385">
    <property type="entry name" value="RIBOFLAVIN TRANSPORTER RIBJ"/>
    <property type="match status" value="1"/>
</dbReference>
<dbReference type="AlphaFoldDB" id="A0A023FPI6"/>
<organism evidence="7">
    <name type="scientific">Amblyomma cajennense</name>
    <name type="common">Cayenne tick</name>
    <name type="synonym">Acarus cajennensis</name>
    <dbReference type="NCBI Taxonomy" id="34607"/>
    <lineage>
        <taxon>Eukaryota</taxon>
        <taxon>Metazoa</taxon>
        <taxon>Ecdysozoa</taxon>
        <taxon>Arthropoda</taxon>
        <taxon>Chelicerata</taxon>
        <taxon>Arachnida</taxon>
        <taxon>Acari</taxon>
        <taxon>Parasitiformes</taxon>
        <taxon>Ixodida</taxon>
        <taxon>Ixodoidea</taxon>
        <taxon>Ixodidae</taxon>
        <taxon>Amblyomminae</taxon>
        <taxon>Amblyomma</taxon>
    </lineage>
</organism>
<dbReference type="PANTHER" id="PTHR43385:SF1">
    <property type="entry name" value="RIBOFLAVIN TRANSPORTER RIBJ"/>
    <property type="match status" value="1"/>
</dbReference>
<evidence type="ECO:0000256" key="6">
    <source>
        <dbReference type="SAM" id="Phobius"/>
    </source>
</evidence>
<evidence type="ECO:0000256" key="1">
    <source>
        <dbReference type="ARBA" id="ARBA00004141"/>
    </source>
</evidence>
<dbReference type="EMBL" id="GBBK01001268">
    <property type="protein sequence ID" value="JAC23214.1"/>
    <property type="molecule type" value="mRNA"/>
</dbReference>
<keyword evidence="2" id="KW-0813">Transport</keyword>
<comment type="subcellular location">
    <subcellularLocation>
        <location evidence="1">Membrane</location>
        <topology evidence="1">Multi-pass membrane protein</topology>
    </subcellularLocation>
</comment>
<feature type="transmembrane region" description="Helical" evidence="6">
    <location>
        <begin position="49"/>
        <end position="71"/>
    </location>
</feature>
<dbReference type="InterPro" id="IPR052983">
    <property type="entry name" value="MFS_Riboflavin_Transporter"/>
</dbReference>
<keyword evidence="4 6" id="KW-1133">Transmembrane helix</keyword>
<dbReference type="SUPFAM" id="SSF103473">
    <property type="entry name" value="MFS general substrate transporter"/>
    <property type="match status" value="1"/>
</dbReference>
<proteinExistence type="evidence at transcript level"/>
<evidence type="ECO:0000256" key="5">
    <source>
        <dbReference type="ARBA" id="ARBA00023136"/>
    </source>
</evidence>
<accession>A0A023FPI6</accession>
<evidence type="ECO:0000256" key="2">
    <source>
        <dbReference type="ARBA" id="ARBA00022448"/>
    </source>
</evidence>
<evidence type="ECO:0000256" key="3">
    <source>
        <dbReference type="ARBA" id="ARBA00022692"/>
    </source>
</evidence>
<keyword evidence="5 6" id="KW-0472">Membrane</keyword>
<dbReference type="GO" id="GO:0016020">
    <property type="term" value="C:membrane"/>
    <property type="evidence" value="ECO:0007669"/>
    <property type="project" value="UniProtKB-SubCell"/>
</dbReference>
<keyword evidence="3 6" id="KW-0812">Transmembrane</keyword>